<evidence type="ECO:0000256" key="5">
    <source>
        <dbReference type="SAM" id="MobiDB-lite"/>
    </source>
</evidence>
<evidence type="ECO:0000313" key="7">
    <source>
        <dbReference type="EMBL" id="KWX01077.1"/>
    </source>
</evidence>
<dbReference type="Pfam" id="PF01734">
    <property type="entry name" value="Patatin"/>
    <property type="match status" value="1"/>
</dbReference>
<feature type="domain" description="PNPLA" evidence="6">
    <location>
        <begin position="29"/>
        <end position="231"/>
    </location>
</feature>
<dbReference type="Gene3D" id="3.40.1090.10">
    <property type="entry name" value="Cytosolic phospholipase A2 catalytic domain"/>
    <property type="match status" value="2"/>
</dbReference>
<dbReference type="InterPro" id="IPR016035">
    <property type="entry name" value="Acyl_Trfase/lysoPLipase"/>
</dbReference>
<name>A0A132MT80_9ACTN</name>
<evidence type="ECO:0000256" key="2">
    <source>
        <dbReference type="ARBA" id="ARBA00022963"/>
    </source>
</evidence>
<sequence>MRNLNARPALSTGLARDPAEDDPGRRVGLVFSGGGAPAAYFGAGVACAVEEAGLRPCVFSGVSAGALNAGALSVGLDAAHLAELWTSIRWQDVYRPRLDVWRMPAVQNLLSRPAASLIERLLNAVGWSWFLDTKPARATLANALGGQTLRIRDGAVLIVSAVDQGTAEVVRFTNSLPPAHRRGHEFQETELTVDHLLASAAVPVLFAPGHIGGRRYVDAGLVANTPLKPALAYELDAVIVVSASGLSRPAPPPASLGDAIGLLAENIAYFALLSDYRHAETVNTLVQVAPEKTEKKQVDLLLVEPSGLAFDPSAFLRFSPRDARRLIEHGRSMGRRRLGMWPAMETLTAT</sequence>
<dbReference type="PROSITE" id="PS51635">
    <property type="entry name" value="PNPLA"/>
    <property type="match status" value="1"/>
</dbReference>
<dbReference type="PATRIC" id="fig|1469144.10.peg.2284"/>
<dbReference type="EMBL" id="LAXD01000001">
    <property type="protein sequence ID" value="KWX01077.1"/>
    <property type="molecule type" value="Genomic_DNA"/>
</dbReference>
<evidence type="ECO:0000313" key="10">
    <source>
        <dbReference type="Proteomes" id="UP000070659"/>
    </source>
</evidence>
<evidence type="ECO:0000259" key="6">
    <source>
        <dbReference type="PROSITE" id="PS51635"/>
    </source>
</evidence>
<comment type="caution">
    <text evidence="7">The sequence shown here is derived from an EMBL/GenBank/DDBJ whole genome shotgun (WGS) entry which is preliminary data.</text>
</comment>
<keyword evidence="9" id="KW-1185">Reference proteome</keyword>
<dbReference type="EMBL" id="JYIJ01000014">
    <property type="protein sequence ID" value="KWX04740.1"/>
    <property type="molecule type" value="Genomic_DNA"/>
</dbReference>
<comment type="caution">
    <text evidence="4">Lacks conserved residue(s) required for the propagation of feature annotation.</text>
</comment>
<feature type="region of interest" description="Disordered" evidence="5">
    <location>
        <begin position="1"/>
        <end position="21"/>
    </location>
</feature>
<proteinExistence type="predicted"/>
<reference evidence="9" key="3">
    <citation type="submission" date="2015-04" db="EMBL/GenBank/DDBJ databases">
        <title>Physiological reanalysis, assessment of diazotrophy, and genome sequences of multiple isolates of Streptomyces thermoautotrophicus.</title>
        <authorList>
            <person name="MacKellar D.C."/>
            <person name="Lieber L."/>
            <person name="Norman J."/>
            <person name="Bolger A."/>
            <person name="Tobin C."/>
            <person name="Murray J.W."/>
            <person name="Chang R."/>
            <person name="Ford T."/>
            <person name="Nguyen P.Q."/>
            <person name="Woodward J."/>
            <person name="Permingeat H."/>
            <person name="Joshi N.S."/>
            <person name="Silver P.A."/>
            <person name="Usadel B."/>
            <person name="Rutherford A.W."/>
            <person name="Friesen M."/>
            <person name="Prell J."/>
        </authorList>
    </citation>
    <scope>NUCLEOTIDE SEQUENCE [LARGE SCALE GENOMIC DNA]</scope>
    <source>
        <strain evidence="9">H1</strain>
    </source>
</reference>
<dbReference type="SUPFAM" id="SSF52151">
    <property type="entry name" value="FabD/lysophospholipase-like"/>
    <property type="match status" value="1"/>
</dbReference>
<dbReference type="AlphaFoldDB" id="A0A132MT80"/>
<keyword evidence="1 4" id="KW-0378">Hydrolase</keyword>
<dbReference type="STRING" id="1469144.LI90_2105"/>
<dbReference type="InterPro" id="IPR050301">
    <property type="entry name" value="NTE"/>
</dbReference>
<keyword evidence="3 4" id="KW-0443">Lipid metabolism</keyword>
<dbReference type="RefSeq" id="WP_066887247.1">
    <property type="nucleotide sequence ID" value="NZ_JYIJ01000014.1"/>
</dbReference>
<feature type="active site" description="Proton acceptor" evidence="4">
    <location>
        <position position="218"/>
    </location>
</feature>
<protein>
    <submittedName>
        <fullName evidence="7">Patatin</fullName>
    </submittedName>
</protein>
<dbReference type="PANTHER" id="PTHR14226:SF57">
    <property type="entry name" value="BLR7027 PROTEIN"/>
    <property type="match status" value="1"/>
</dbReference>
<dbReference type="GO" id="GO:0016787">
    <property type="term" value="F:hydrolase activity"/>
    <property type="evidence" value="ECO:0007669"/>
    <property type="project" value="UniProtKB-UniRule"/>
</dbReference>
<evidence type="ECO:0000313" key="8">
    <source>
        <dbReference type="EMBL" id="KWX04740.1"/>
    </source>
</evidence>
<dbReference type="Proteomes" id="UP000070188">
    <property type="component" value="Unassembled WGS sequence"/>
</dbReference>
<dbReference type="Proteomes" id="UP000070659">
    <property type="component" value="Unassembled WGS sequence"/>
</dbReference>
<dbReference type="OrthoDB" id="4080114at2"/>
<keyword evidence="2 4" id="KW-0442">Lipid degradation</keyword>
<reference evidence="7" key="2">
    <citation type="submission" date="2015-04" db="EMBL/GenBank/DDBJ databases">
        <title>Physiological reanalysis, assessment of diazotrophy, and genome sequences of multiple isolates of Streptomyces thermoautotrophicus.</title>
        <authorList>
            <person name="MacKellar D.C."/>
            <person name="Lieber L."/>
            <person name="Norman J."/>
            <person name="Bolger A."/>
            <person name="Tobin C."/>
            <person name="Murray J.W."/>
            <person name="Woodward J."/>
            <person name="Friesen M."/>
            <person name="Prell J."/>
        </authorList>
    </citation>
    <scope>NUCLEOTIDE SEQUENCE [LARGE SCALE GENOMIC DNA]</scope>
    <source>
        <strain evidence="7">H1</strain>
    </source>
</reference>
<dbReference type="InterPro" id="IPR002641">
    <property type="entry name" value="PNPLA_dom"/>
</dbReference>
<evidence type="ECO:0000313" key="9">
    <source>
        <dbReference type="Proteomes" id="UP000070188"/>
    </source>
</evidence>
<gene>
    <name evidence="7" type="ORF">LI90_2105</name>
    <name evidence="8" type="ORF">TH66_05965</name>
</gene>
<reference evidence="8 10" key="1">
    <citation type="submission" date="2015-02" db="EMBL/GenBank/DDBJ databases">
        <title>Physiological reanalysis, assessment of diazotrophy, and genome sequences of multiple isolates of Streptomyces thermoautotrophicus.</title>
        <authorList>
            <person name="MacKellar D.C."/>
            <person name="Lieber L."/>
            <person name="Norman J."/>
            <person name="Bolger A."/>
            <person name="Tobin C."/>
            <person name="Murray J.W."/>
            <person name="Prell J."/>
        </authorList>
    </citation>
    <scope>NUCLEOTIDE SEQUENCE [LARGE SCALE GENOMIC DNA]</scope>
    <source>
        <strain evidence="8 10">UBT1</strain>
    </source>
</reference>
<feature type="active site" description="Nucleophile" evidence="4">
    <location>
        <position position="63"/>
    </location>
</feature>
<feature type="short sequence motif" description="GXSXG" evidence="4">
    <location>
        <begin position="61"/>
        <end position="65"/>
    </location>
</feature>
<accession>A0A132MT80</accession>
<organism evidence="7 9">
    <name type="scientific">Carbonactinospora thermoautotrophica</name>
    <dbReference type="NCBI Taxonomy" id="1469144"/>
    <lineage>
        <taxon>Bacteria</taxon>
        <taxon>Bacillati</taxon>
        <taxon>Actinomycetota</taxon>
        <taxon>Actinomycetes</taxon>
        <taxon>Kitasatosporales</taxon>
        <taxon>Carbonactinosporaceae</taxon>
        <taxon>Carbonactinospora</taxon>
    </lineage>
</organism>
<dbReference type="GO" id="GO:0016042">
    <property type="term" value="P:lipid catabolic process"/>
    <property type="evidence" value="ECO:0007669"/>
    <property type="project" value="UniProtKB-UniRule"/>
</dbReference>
<dbReference type="PANTHER" id="PTHR14226">
    <property type="entry name" value="NEUROPATHY TARGET ESTERASE/SWISS CHEESE D.MELANOGASTER"/>
    <property type="match status" value="1"/>
</dbReference>
<evidence type="ECO:0000256" key="1">
    <source>
        <dbReference type="ARBA" id="ARBA00022801"/>
    </source>
</evidence>
<evidence type="ECO:0000256" key="4">
    <source>
        <dbReference type="PROSITE-ProRule" id="PRU01161"/>
    </source>
</evidence>
<evidence type="ECO:0000256" key="3">
    <source>
        <dbReference type="ARBA" id="ARBA00023098"/>
    </source>
</evidence>